<dbReference type="InterPro" id="IPR003439">
    <property type="entry name" value="ABC_transporter-like_ATP-bd"/>
</dbReference>
<feature type="domain" description="ABC transporter" evidence="5">
    <location>
        <begin position="21"/>
        <end position="240"/>
    </location>
</feature>
<dbReference type="GeneID" id="14208259"/>
<dbReference type="SUPFAM" id="SSF52540">
    <property type="entry name" value="P-loop containing nucleoside triphosphate hydrolases"/>
    <property type="match status" value="1"/>
</dbReference>
<dbReference type="OMA" id="KTTDITH"/>
<dbReference type="SMART" id="SM00382">
    <property type="entry name" value="AAA"/>
    <property type="match status" value="1"/>
</dbReference>
<keyword evidence="2" id="KW-0813">Transport</keyword>
<dbReference type="Pfam" id="PF00005">
    <property type="entry name" value="ABC_tran"/>
    <property type="match status" value="1"/>
</dbReference>
<keyword evidence="3" id="KW-0547">Nucleotide-binding</keyword>
<dbReference type="OrthoDB" id="40048at2157"/>
<dbReference type="Proteomes" id="UP000182829">
    <property type="component" value="Unassembled WGS sequence"/>
</dbReference>
<accession>A0A1I3P8P7</accession>
<dbReference type="AlphaFoldDB" id="A0A1I3P8P7"/>
<dbReference type="PROSITE" id="PS50893">
    <property type="entry name" value="ABC_TRANSPORTER_2"/>
    <property type="match status" value="1"/>
</dbReference>
<dbReference type="Gene3D" id="3.40.50.300">
    <property type="entry name" value="P-loop containing nucleotide triphosphate hydrolases"/>
    <property type="match status" value="1"/>
</dbReference>
<sequence>MTEDTSTTATTASNATRTPILAATAVDHAYGDVSVLDDVSTTVDGGDVTALIGPNGSGKTTLLRVLAGLLEPTDGSVTYHGDAATRRIGYLPQQPAFRPGFTVLETLRFYSSLVGADESDAMERLEAVGLEDAAGRPVEALSGGMTRLVGVAQATIGDPPVVVLDEPASGLDPGMSKHVFDVATELAVEGTAVLLSSHDLELVERTADEVAVLDDGRIVRQGAPAAITAELEVDSLRDVYEASVAADAGTVRVQGVSS</sequence>
<organism evidence="6 7">
    <name type="scientific">Natronobacterium gregoryi</name>
    <dbReference type="NCBI Taxonomy" id="44930"/>
    <lineage>
        <taxon>Archaea</taxon>
        <taxon>Methanobacteriati</taxon>
        <taxon>Methanobacteriota</taxon>
        <taxon>Stenosarchaea group</taxon>
        <taxon>Halobacteria</taxon>
        <taxon>Halobacteriales</taxon>
        <taxon>Natrialbaceae</taxon>
        <taxon>Natronobacterium</taxon>
    </lineage>
</organism>
<dbReference type="InterPro" id="IPR003593">
    <property type="entry name" value="AAA+_ATPase"/>
</dbReference>
<evidence type="ECO:0000259" key="5">
    <source>
        <dbReference type="PROSITE" id="PS50893"/>
    </source>
</evidence>
<evidence type="ECO:0000313" key="7">
    <source>
        <dbReference type="Proteomes" id="UP000182829"/>
    </source>
</evidence>
<dbReference type="EMBL" id="FORO01000016">
    <property type="protein sequence ID" value="SFJ17781.1"/>
    <property type="molecule type" value="Genomic_DNA"/>
</dbReference>
<keyword evidence="4" id="KW-0067">ATP-binding</keyword>
<dbReference type="GO" id="GO:0016887">
    <property type="term" value="F:ATP hydrolysis activity"/>
    <property type="evidence" value="ECO:0007669"/>
    <property type="project" value="InterPro"/>
</dbReference>
<evidence type="ECO:0000256" key="2">
    <source>
        <dbReference type="ARBA" id="ARBA00022448"/>
    </source>
</evidence>
<dbReference type="PANTHER" id="PTHR43335">
    <property type="entry name" value="ABC TRANSPORTER, ATP-BINDING PROTEIN"/>
    <property type="match status" value="1"/>
</dbReference>
<name>A0A1I3P8P7_9EURY</name>
<reference evidence="6 7" key="1">
    <citation type="submission" date="2016-10" db="EMBL/GenBank/DDBJ databases">
        <authorList>
            <person name="de Groot N.N."/>
        </authorList>
    </citation>
    <scope>NUCLEOTIDE SEQUENCE [LARGE SCALE GENOMIC DNA]</scope>
    <source>
        <strain evidence="6 7">SP2</strain>
    </source>
</reference>
<evidence type="ECO:0000256" key="3">
    <source>
        <dbReference type="ARBA" id="ARBA00022741"/>
    </source>
</evidence>
<dbReference type="InterPro" id="IPR027417">
    <property type="entry name" value="P-loop_NTPase"/>
</dbReference>
<evidence type="ECO:0000256" key="1">
    <source>
        <dbReference type="ARBA" id="ARBA00005417"/>
    </source>
</evidence>
<comment type="similarity">
    <text evidence="1">Belongs to the ABC transporter superfamily.</text>
</comment>
<gene>
    <name evidence="6" type="ORF">SAMN05443661_11667</name>
</gene>
<evidence type="ECO:0000256" key="4">
    <source>
        <dbReference type="ARBA" id="ARBA00022840"/>
    </source>
</evidence>
<proteinExistence type="inferred from homology"/>
<evidence type="ECO:0000313" key="6">
    <source>
        <dbReference type="EMBL" id="SFJ17781.1"/>
    </source>
</evidence>
<protein>
    <submittedName>
        <fullName evidence="6">ABC-type multidrug transport system, ATPase component</fullName>
    </submittedName>
</protein>
<dbReference type="CDD" id="cd03230">
    <property type="entry name" value="ABC_DR_subfamily_A"/>
    <property type="match status" value="1"/>
</dbReference>
<dbReference type="GO" id="GO:0005524">
    <property type="term" value="F:ATP binding"/>
    <property type="evidence" value="ECO:0007669"/>
    <property type="project" value="UniProtKB-KW"/>
</dbReference>
<dbReference type="RefSeq" id="WP_005579512.1">
    <property type="nucleotide sequence ID" value="NZ_FORO01000016.1"/>
</dbReference>